<protein>
    <submittedName>
        <fullName evidence="2">Uncharacterized protein</fullName>
    </submittedName>
</protein>
<keyword evidence="1" id="KW-0812">Transmembrane</keyword>
<keyword evidence="1" id="KW-1133">Transmembrane helix</keyword>
<dbReference type="EMBL" id="CP024723">
    <property type="protein sequence ID" value="ATV25318.1"/>
    <property type="molecule type" value="Genomic_DNA"/>
</dbReference>
<gene>
    <name evidence="2" type="ORF">CTM62_00295</name>
</gene>
<dbReference type="Proteomes" id="UP000229630">
    <property type="component" value="Chromosome 1"/>
</dbReference>
<reference evidence="2 3" key="1">
    <citation type="submission" date="2017-11" db="EMBL/GenBank/DDBJ databases">
        <title>Genome sequencing of Prevotella intermedia KCOM 2837.</title>
        <authorList>
            <person name="Kook J.-K."/>
            <person name="Park S.-N."/>
            <person name="Lim Y.K."/>
        </authorList>
    </citation>
    <scope>NUCLEOTIDE SEQUENCE [LARGE SCALE GENOMIC DNA]</scope>
    <source>
        <strain evidence="2 3">KCOM 2837</strain>
    </source>
</reference>
<feature type="transmembrane region" description="Helical" evidence="1">
    <location>
        <begin position="39"/>
        <end position="57"/>
    </location>
</feature>
<keyword evidence="1" id="KW-0472">Membrane</keyword>
<evidence type="ECO:0000256" key="1">
    <source>
        <dbReference type="SAM" id="Phobius"/>
    </source>
</evidence>
<name>A0A2D3L414_PREIN</name>
<dbReference type="AlphaFoldDB" id="A0A2D3L414"/>
<accession>A0A2D3L414</accession>
<proteinExistence type="predicted"/>
<evidence type="ECO:0000313" key="3">
    <source>
        <dbReference type="Proteomes" id="UP000229630"/>
    </source>
</evidence>
<sequence length="72" mass="8702">MFTRVFQKRRFCKVKAAVLPSKSGSFTKRKRRFCFVKEYVLHFRPTIFVLFLFWHGFRILIGECAESVFQYA</sequence>
<evidence type="ECO:0000313" key="2">
    <source>
        <dbReference type="EMBL" id="ATV25318.1"/>
    </source>
</evidence>
<organism evidence="2 3">
    <name type="scientific">Prevotella intermedia</name>
    <dbReference type="NCBI Taxonomy" id="28131"/>
    <lineage>
        <taxon>Bacteria</taxon>
        <taxon>Pseudomonadati</taxon>
        <taxon>Bacteroidota</taxon>
        <taxon>Bacteroidia</taxon>
        <taxon>Bacteroidales</taxon>
        <taxon>Prevotellaceae</taxon>
        <taxon>Prevotella</taxon>
    </lineage>
</organism>